<evidence type="ECO:0000313" key="2">
    <source>
        <dbReference type="EMBL" id="EMB31603.1"/>
    </source>
</evidence>
<dbReference type="HOGENOM" id="CLU_3278170_0_0_12"/>
<comment type="caution">
    <text evidence="2">The sequence shown here is derived from an EMBL/GenBank/DDBJ whole genome shotgun (WGS) entry which is preliminary data.</text>
</comment>
<accession>A0A0E2E4D6</accession>
<organism evidence="2">
    <name type="scientific">Treponema denticola H-22</name>
    <dbReference type="NCBI Taxonomy" id="999432"/>
    <lineage>
        <taxon>Bacteria</taxon>
        <taxon>Pseudomonadati</taxon>
        <taxon>Spirochaetota</taxon>
        <taxon>Spirochaetia</taxon>
        <taxon>Spirochaetales</taxon>
        <taxon>Treponemataceae</taxon>
        <taxon>Treponema</taxon>
    </lineage>
</organism>
<gene>
    <name evidence="2" type="ORF">HMPREF9726_01983</name>
</gene>
<evidence type="ECO:0000256" key="1">
    <source>
        <dbReference type="SAM" id="Phobius"/>
    </source>
</evidence>
<name>A0A0E2E4D6_TREDN</name>
<protein>
    <submittedName>
        <fullName evidence="2">Uncharacterized protein</fullName>
    </submittedName>
</protein>
<dbReference type="PATRIC" id="fig|999432.5.peg.2059"/>
<dbReference type="Proteomes" id="UP000011705">
    <property type="component" value="Chromosome"/>
</dbReference>
<keyword evidence="1" id="KW-1133">Transmembrane helix</keyword>
<keyword evidence="1" id="KW-0812">Transmembrane</keyword>
<proteinExistence type="predicted"/>
<dbReference type="EMBL" id="AGDV01000020">
    <property type="protein sequence ID" value="EMB31603.1"/>
    <property type="molecule type" value="Genomic_DNA"/>
</dbReference>
<keyword evidence="1" id="KW-0472">Membrane</keyword>
<feature type="transmembrane region" description="Helical" evidence="1">
    <location>
        <begin position="18"/>
        <end position="37"/>
    </location>
</feature>
<reference evidence="2" key="1">
    <citation type="submission" date="2012-01" db="EMBL/GenBank/DDBJ databases">
        <title>The Genome Sequence of Treponema denticola H-22.</title>
        <authorList>
            <consortium name="The Broad Institute Genome Sequencing Platform"/>
            <person name="Earl A."/>
            <person name="Ward D."/>
            <person name="Feldgarden M."/>
            <person name="Gevers D."/>
            <person name="Blanton J.M."/>
            <person name="Fenno C.J."/>
            <person name="Baranova O.V."/>
            <person name="Mathney J."/>
            <person name="Dewhirst F.E."/>
            <person name="Izard J."/>
            <person name="Young S.K."/>
            <person name="Zeng Q."/>
            <person name="Gargeya S."/>
            <person name="Fitzgerald M."/>
            <person name="Haas B."/>
            <person name="Abouelleil A."/>
            <person name="Alvarado L."/>
            <person name="Arachchi H.M."/>
            <person name="Berlin A."/>
            <person name="Chapman S.B."/>
            <person name="Gearin G."/>
            <person name="Goldberg J."/>
            <person name="Griggs A."/>
            <person name="Gujja S."/>
            <person name="Hansen M."/>
            <person name="Heiman D."/>
            <person name="Howarth C."/>
            <person name="Larimer J."/>
            <person name="Lui A."/>
            <person name="MacDonald P.J.P."/>
            <person name="McCowen C."/>
            <person name="Montmayeur A."/>
            <person name="Murphy C."/>
            <person name="Neiman D."/>
            <person name="Pearson M."/>
            <person name="Priest M."/>
            <person name="Roberts A."/>
            <person name="Saif S."/>
            <person name="Shea T."/>
            <person name="Sisk P."/>
            <person name="Stolte C."/>
            <person name="Sykes S."/>
            <person name="Wortman J."/>
            <person name="Nusbaum C."/>
            <person name="Birren B."/>
        </authorList>
    </citation>
    <scope>NUCLEOTIDE SEQUENCE [LARGE SCALE GENOMIC DNA]</scope>
    <source>
        <strain evidence="2">H-22</strain>
    </source>
</reference>
<dbReference type="AlphaFoldDB" id="A0A0E2E4D6"/>
<sequence>MYLIKKQLYKELNTIKEIIFIWIIFTKTIMRCLIVIINQKR</sequence>